<evidence type="ECO:0000259" key="9">
    <source>
        <dbReference type="Pfam" id="PF04239"/>
    </source>
</evidence>
<evidence type="ECO:0000313" key="10">
    <source>
        <dbReference type="EMBL" id="NZA01097.1"/>
    </source>
</evidence>
<dbReference type="Gene3D" id="3.30.240.20">
    <property type="entry name" value="bsu07140 like domains"/>
    <property type="match status" value="1"/>
</dbReference>
<evidence type="ECO:0000256" key="4">
    <source>
        <dbReference type="ARBA" id="ARBA00022692"/>
    </source>
</evidence>
<dbReference type="InterPro" id="IPR023090">
    <property type="entry name" value="UPF0702_alpha/beta_dom_sf"/>
</dbReference>
<dbReference type="EMBL" id="JACCKX010000001">
    <property type="protein sequence ID" value="NZA01097.1"/>
    <property type="molecule type" value="Genomic_DNA"/>
</dbReference>
<gene>
    <name evidence="10" type="ORF">H0I39_03710</name>
</gene>
<organism evidence="10 11">
    <name type="scientific">Ottowia beijingensis</name>
    <dbReference type="NCBI Taxonomy" id="1207057"/>
    <lineage>
        <taxon>Bacteria</taxon>
        <taxon>Pseudomonadati</taxon>
        <taxon>Pseudomonadota</taxon>
        <taxon>Betaproteobacteria</taxon>
        <taxon>Burkholderiales</taxon>
        <taxon>Comamonadaceae</taxon>
        <taxon>Ottowia</taxon>
    </lineage>
</organism>
<evidence type="ECO:0000256" key="2">
    <source>
        <dbReference type="ARBA" id="ARBA00006448"/>
    </source>
</evidence>
<keyword evidence="6 8" id="KW-0472">Membrane</keyword>
<reference evidence="10 11" key="1">
    <citation type="submission" date="2020-07" db="EMBL/GenBank/DDBJ databases">
        <authorList>
            <person name="Maaloum M."/>
        </authorList>
    </citation>
    <scope>NUCLEOTIDE SEQUENCE [LARGE SCALE GENOMIC DNA]</scope>
    <source>
        <strain evidence="10 11">GCS-AN-3</strain>
    </source>
</reference>
<feature type="region of interest" description="Disordered" evidence="7">
    <location>
        <begin position="154"/>
        <end position="173"/>
    </location>
</feature>
<keyword evidence="4 8" id="KW-0812">Transmembrane</keyword>
<evidence type="ECO:0000256" key="5">
    <source>
        <dbReference type="ARBA" id="ARBA00022989"/>
    </source>
</evidence>
<dbReference type="GO" id="GO:0005886">
    <property type="term" value="C:plasma membrane"/>
    <property type="evidence" value="ECO:0007669"/>
    <property type="project" value="UniProtKB-SubCell"/>
</dbReference>
<dbReference type="AlphaFoldDB" id="A0A853IUQ2"/>
<evidence type="ECO:0000256" key="6">
    <source>
        <dbReference type="ARBA" id="ARBA00023136"/>
    </source>
</evidence>
<feature type="domain" description="YetF C-terminal" evidence="9">
    <location>
        <begin position="88"/>
        <end position="155"/>
    </location>
</feature>
<evidence type="ECO:0000256" key="8">
    <source>
        <dbReference type="SAM" id="Phobius"/>
    </source>
</evidence>
<evidence type="ECO:0000256" key="1">
    <source>
        <dbReference type="ARBA" id="ARBA00004651"/>
    </source>
</evidence>
<evidence type="ECO:0000313" key="11">
    <source>
        <dbReference type="Proteomes" id="UP000589716"/>
    </source>
</evidence>
<dbReference type="Pfam" id="PF04239">
    <property type="entry name" value="DUF421"/>
    <property type="match status" value="1"/>
</dbReference>
<accession>A0A853IUQ2</accession>
<comment type="subcellular location">
    <subcellularLocation>
        <location evidence="1">Cell membrane</location>
        <topology evidence="1">Multi-pass membrane protein</topology>
    </subcellularLocation>
</comment>
<keyword evidence="5 8" id="KW-1133">Transmembrane helix</keyword>
<dbReference type="InterPro" id="IPR007353">
    <property type="entry name" value="DUF421"/>
</dbReference>
<dbReference type="RefSeq" id="WP_180549607.1">
    <property type="nucleotide sequence ID" value="NZ_JACCKX010000001.1"/>
</dbReference>
<comment type="caution">
    <text evidence="10">The sequence shown here is derived from an EMBL/GenBank/DDBJ whole genome shotgun (WGS) entry which is preliminary data.</text>
</comment>
<feature type="transmembrane region" description="Helical" evidence="8">
    <location>
        <begin position="62"/>
        <end position="85"/>
    </location>
</feature>
<dbReference type="PANTHER" id="PTHR34582">
    <property type="entry name" value="UPF0702 TRANSMEMBRANE PROTEIN YCAP"/>
    <property type="match status" value="1"/>
</dbReference>
<evidence type="ECO:0000256" key="7">
    <source>
        <dbReference type="SAM" id="MobiDB-lite"/>
    </source>
</evidence>
<dbReference type="Proteomes" id="UP000589716">
    <property type="component" value="Unassembled WGS sequence"/>
</dbReference>
<keyword evidence="11" id="KW-1185">Reference proteome</keyword>
<proteinExistence type="inferred from homology"/>
<keyword evidence="3" id="KW-1003">Cell membrane</keyword>
<comment type="similarity">
    <text evidence="2">Belongs to the UPF0702 family.</text>
</comment>
<protein>
    <submittedName>
        <fullName evidence="10">DUF421 domain-containing protein</fullName>
    </submittedName>
</protein>
<name>A0A853IUQ2_9BURK</name>
<dbReference type="PANTHER" id="PTHR34582:SF6">
    <property type="entry name" value="UPF0702 TRANSMEMBRANE PROTEIN YCAP"/>
    <property type="match status" value="1"/>
</dbReference>
<evidence type="ECO:0000256" key="3">
    <source>
        <dbReference type="ARBA" id="ARBA00022475"/>
    </source>
</evidence>
<feature type="transmembrane region" description="Helical" evidence="8">
    <location>
        <begin position="6"/>
        <end position="28"/>
    </location>
</feature>
<sequence length="173" mass="19225">MFELSVPWWEFVLRGVVVYLFLLFFLRLTGRRQIGQYDPFDLILLLILSNAVQNSMNAGDNSLLGGLISALTLIGCHALTAQLTWRYPRLARLIDGKPQVLIRTGTLDEQLMRTERLTADDVQAALRAAGCLHTHEVERATIETNGQITVVLRNRDSWQGNTPPPGPQAGSGT</sequence>